<dbReference type="EMBL" id="WAAO01000002">
    <property type="protein sequence ID" value="KAB1864335.1"/>
    <property type="molecule type" value="Genomic_DNA"/>
</dbReference>
<protein>
    <submittedName>
        <fullName evidence="1">Haloacid dehalogenase-like hydrolase</fullName>
    </submittedName>
</protein>
<dbReference type="Gene3D" id="3.40.50.1000">
    <property type="entry name" value="HAD superfamily/HAD-like"/>
    <property type="match status" value="1"/>
</dbReference>
<proteinExistence type="predicted"/>
<evidence type="ECO:0000313" key="1">
    <source>
        <dbReference type="EMBL" id="KAB1864335.1"/>
    </source>
</evidence>
<dbReference type="RefSeq" id="WP_151459326.1">
    <property type="nucleotide sequence ID" value="NZ_WAAO01000002.1"/>
</dbReference>
<dbReference type="InterPro" id="IPR023214">
    <property type="entry name" value="HAD_sf"/>
</dbReference>
<dbReference type="Proteomes" id="UP000478836">
    <property type="component" value="Unassembled WGS sequence"/>
</dbReference>
<dbReference type="Pfam" id="PF12710">
    <property type="entry name" value="HAD"/>
    <property type="match status" value="1"/>
</dbReference>
<dbReference type="GeneID" id="77476676"/>
<sequence>MTDQTALPSWRDTRTRRDIEAFVAAVSEGPDAVPVAERVAVFDNDGTLWTEKPMPTQLHYVVEQWRAAAQRSPELTERQPYRAAVSGDFGWLSAAIDKHYGGDDTDLQIIIQALVGLTDGVSVEEYARSVAEFYRTAQHPTLRRPYSAAVYQPMVELLRHLELHGFTCYIVSGGERDFMRPMTQANYGIPPERVVGSAFGLTWNEEDASVHYSSSLAFFDDGPEKPVRIWSRIGRRPLFAGGNSNGDMAMLDFARRGPRPGFAMLVHHDDDDRGDAPYDAGAEKALSVAADRGYTVVSVREDWATVFPGEGVPGEGAASV</sequence>
<comment type="caution">
    <text evidence="1">The sequence shown here is derived from an EMBL/GenBank/DDBJ whole genome shotgun (WGS) entry which is preliminary data.</text>
</comment>
<reference evidence="2" key="1">
    <citation type="submission" date="2019-09" db="EMBL/GenBank/DDBJ databases">
        <title>Whole genome sequencing of Microbacterium maritypicum.</title>
        <authorList>
            <person name="Lenchi N."/>
        </authorList>
    </citation>
    <scope>NUCLEOTIDE SEQUENCE [LARGE SCALE GENOMIC DNA]</scope>
    <source>
        <strain evidence="2">G1</strain>
    </source>
</reference>
<dbReference type="SUPFAM" id="SSF56784">
    <property type="entry name" value="HAD-like"/>
    <property type="match status" value="1"/>
</dbReference>
<organism evidence="1 2">
    <name type="scientific">Microbacterium algeriense</name>
    <dbReference type="NCBI Taxonomy" id="2615184"/>
    <lineage>
        <taxon>Bacteria</taxon>
        <taxon>Bacillati</taxon>
        <taxon>Actinomycetota</taxon>
        <taxon>Actinomycetes</taxon>
        <taxon>Micrococcales</taxon>
        <taxon>Microbacteriaceae</taxon>
        <taxon>Microbacterium</taxon>
    </lineage>
</organism>
<accession>A0ABQ6V4X3</accession>
<gene>
    <name evidence="1" type="ORF">F6A08_09450</name>
</gene>
<evidence type="ECO:0000313" key="2">
    <source>
        <dbReference type="Proteomes" id="UP000478836"/>
    </source>
</evidence>
<keyword evidence="2" id="KW-1185">Reference proteome</keyword>
<name>A0ABQ6V4X3_9MICO</name>
<dbReference type="InterPro" id="IPR036412">
    <property type="entry name" value="HAD-like_sf"/>
</dbReference>